<feature type="region of interest" description="Disordered" evidence="10">
    <location>
        <begin position="116"/>
        <end position="199"/>
    </location>
</feature>
<evidence type="ECO:0000256" key="6">
    <source>
        <dbReference type="ARBA" id="ARBA00022833"/>
    </source>
</evidence>
<dbReference type="InterPro" id="IPR036051">
    <property type="entry name" value="KRAB_dom_sf"/>
</dbReference>
<dbReference type="SMART" id="SM00355">
    <property type="entry name" value="ZnF_C2H2"/>
    <property type="match status" value="4"/>
</dbReference>
<dbReference type="FunFam" id="3.30.160.60:FF:002343">
    <property type="entry name" value="Zinc finger protein 33A"/>
    <property type="match status" value="1"/>
</dbReference>
<dbReference type="InterPro" id="IPR036236">
    <property type="entry name" value="Znf_C2H2_sf"/>
</dbReference>
<organism evidence="12 13">
    <name type="scientific">Aquarana catesbeiana</name>
    <name type="common">American bullfrog</name>
    <name type="synonym">Rana catesbeiana</name>
    <dbReference type="NCBI Taxonomy" id="8400"/>
    <lineage>
        <taxon>Eukaryota</taxon>
        <taxon>Metazoa</taxon>
        <taxon>Chordata</taxon>
        <taxon>Craniata</taxon>
        <taxon>Vertebrata</taxon>
        <taxon>Euteleostomi</taxon>
        <taxon>Amphibia</taxon>
        <taxon>Batrachia</taxon>
        <taxon>Anura</taxon>
        <taxon>Neobatrachia</taxon>
        <taxon>Ranoidea</taxon>
        <taxon>Ranidae</taxon>
        <taxon>Aquarana</taxon>
    </lineage>
</organism>
<dbReference type="GO" id="GO:0000981">
    <property type="term" value="F:DNA-binding transcription factor activity, RNA polymerase II-specific"/>
    <property type="evidence" value="ECO:0007669"/>
    <property type="project" value="TreeGrafter"/>
</dbReference>
<reference evidence="13" key="1">
    <citation type="journal article" date="2017" name="Nat. Commun.">
        <title>The North American bullfrog draft genome provides insight into hormonal regulation of long noncoding RNA.</title>
        <authorList>
            <person name="Hammond S.A."/>
            <person name="Warren R.L."/>
            <person name="Vandervalk B.P."/>
            <person name="Kucuk E."/>
            <person name="Khan H."/>
            <person name="Gibb E.A."/>
            <person name="Pandoh P."/>
            <person name="Kirk H."/>
            <person name="Zhao Y."/>
            <person name="Jones M."/>
            <person name="Mungall A.J."/>
            <person name="Coope R."/>
            <person name="Pleasance S."/>
            <person name="Moore R.A."/>
            <person name="Holt R.A."/>
            <person name="Round J.M."/>
            <person name="Ohora S."/>
            <person name="Walle B.V."/>
            <person name="Veldhoen N."/>
            <person name="Helbing C.C."/>
            <person name="Birol I."/>
        </authorList>
    </citation>
    <scope>NUCLEOTIDE SEQUENCE [LARGE SCALE GENOMIC DNA]</scope>
</reference>
<dbReference type="InterPro" id="IPR013087">
    <property type="entry name" value="Znf_C2H2_type"/>
</dbReference>
<protein>
    <submittedName>
        <fullName evidence="12">Oocyte zinc finger protein XlCOF7.1</fullName>
    </submittedName>
</protein>
<proteinExistence type="inferred from homology"/>
<evidence type="ECO:0000256" key="8">
    <source>
        <dbReference type="ARBA" id="ARBA00023242"/>
    </source>
</evidence>
<feature type="compositionally biased region" description="Polar residues" evidence="10">
    <location>
        <begin position="125"/>
        <end position="134"/>
    </location>
</feature>
<dbReference type="GO" id="GO:0000977">
    <property type="term" value="F:RNA polymerase II transcription regulatory region sequence-specific DNA binding"/>
    <property type="evidence" value="ECO:0007669"/>
    <property type="project" value="TreeGrafter"/>
</dbReference>
<dbReference type="EMBL" id="KV968044">
    <property type="protein sequence ID" value="PIO23461.1"/>
    <property type="molecule type" value="Genomic_DNA"/>
</dbReference>
<dbReference type="Proteomes" id="UP000228934">
    <property type="component" value="Unassembled WGS sequence"/>
</dbReference>
<gene>
    <name evidence="12" type="ORF">AB205_0211250</name>
</gene>
<comment type="similarity">
    <text evidence="2">Belongs to the krueppel C2H2-type zinc-finger protein family.</text>
</comment>
<feature type="domain" description="C2H2-type" evidence="11">
    <location>
        <begin position="434"/>
        <end position="461"/>
    </location>
</feature>
<evidence type="ECO:0000313" key="12">
    <source>
        <dbReference type="EMBL" id="PIO23461.1"/>
    </source>
</evidence>
<dbReference type="InterPro" id="IPR001909">
    <property type="entry name" value="KRAB"/>
</dbReference>
<dbReference type="FunFam" id="3.30.160.60:FF:001954">
    <property type="entry name" value="Zinc finger protein 787"/>
    <property type="match status" value="1"/>
</dbReference>
<evidence type="ECO:0000256" key="2">
    <source>
        <dbReference type="ARBA" id="ARBA00006991"/>
    </source>
</evidence>
<sequence>MEHGTIIDLTLEILYLLTGEDYVVVKKLDHNQNRPLISGGSCRTRSPVTVNPRKGKNEQKILELTNKITELLTGEVPIRCQDVTVYFSMEEWEYLEGHKDLYKDLRMEDHHTLPDPDKCLYRSTPVASPSSITDKYQREVTPEREVPSQIWRTEESEDERRVEAADTRNGGTVEDLPSSQTQSTSLDQDGATPPNHVTYTSTMTCEEDNLSDAYNSVSPEDTPCRLVYIKQEPVSCEEENLTDNDCSIPADLAVYPAHRMQEDNHLSDMYSQTRYSSMYIGALVSCEDNEVYTPADYLSACKEEPLSGEEDHFPDVYSVLDRTQGGQYDQCGNPFYFSTKSVKAEKLQIKPFSPYRCDFTDASPLFVHPRTPNKDTSYVCAYCGKCFAYYTHLMTHQRIHTGERPYACFHCGKRFAHNSTLVTHQRIHTGERPYVCFHCGKCFTKKSNLTTHNRIHTGERPYCCAKCGKRFGSKSHFNRHVKIHKRDSSCF</sequence>
<dbReference type="AlphaFoldDB" id="A0A2G9R860"/>
<evidence type="ECO:0000256" key="1">
    <source>
        <dbReference type="ARBA" id="ARBA00004123"/>
    </source>
</evidence>
<keyword evidence="6" id="KW-0862">Zinc</keyword>
<keyword evidence="8" id="KW-0539">Nucleus</keyword>
<dbReference type="Pfam" id="PF00096">
    <property type="entry name" value="zf-C2H2"/>
    <property type="match status" value="4"/>
</dbReference>
<dbReference type="SUPFAM" id="SSF109640">
    <property type="entry name" value="KRAB domain (Kruppel-associated box)"/>
    <property type="match status" value="1"/>
</dbReference>
<comment type="subcellular location">
    <subcellularLocation>
        <location evidence="1">Nucleus</location>
    </subcellularLocation>
</comment>
<keyword evidence="7" id="KW-0238">DNA-binding</keyword>
<evidence type="ECO:0000256" key="4">
    <source>
        <dbReference type="ARBA" id="ARBA00022737"/>
    </source>
</evidence>
<evidence type="ECO:0000256" key="5">
    <source>
        <dbReference type="ARBA" id="ARBA00022771"/>
    </source>
</evidence>
<dbReference type="FunFam" id="3.30.160.60:FF:000624">
    <property type="entry name" value="zinc finger protein 697"/>
    <property type="match status" value="1"/>
</dbReference>
<evidence type="ECO:0000313" key="13">
    <source>
        <dbReference type="Proteomes" id="UP000228934"/>
    </source>
</evidence>
<dbReference type="Pfam" id="PF01352">
    <property type="entry name" value="KRAB"/>
    <property type="match status" value="1"/>
</dbReference>
<dbReference type="Gene3D" id="6.10.140.140">
    <property type="match status" value="1"/>
</dbReference>
<dbReference type="OrthoDB" id="6365676at2759"/>
<dbReference type="FunFam" id="3.30.160.60:FF:001498">
    <property type="entry name" value="Zinc finger protein 404"/>
    <property type="match status" value="1"/>
</dbReference>
<keyword evidence="13" id="KW-1185">Reference proteome</keyword>
<dbReference type="PROSITE" id="PS50157">
    <property type="entry name" value="ZINC_FINGER_C2H2_2"/>
    <property type="match status" value="4"/>
</dbReference>
<accession>A0A2G9R860</accession>
<evidence type="ECO:0000256" key="9">
    <source>
        <dbReference type="PROSITE-ProRule" id="PRU00042"/>
    </source>
</evidence>
<dbReference type="GO" id="GO:0005634">
    <property type="term" value="C:nucleus"/>
    <property type="evidence" value="ECO:0007669"/>
    <property type="project" value="UniProtKB-SubCell"/>
</dbReference>
<dbReference type="PROSITE" id="PS00028">
    <property type="entry name" value="ZINC_FINGER_C2H2_1"/>
    <property type="match status" value="4"/>
</dbReference>
<keyword evidence="4" id="KW-0677">Repeat</keyword>
<evidence type="ECO:0000256" key="10">
    <source>
        <dbReference type="SAM" id="MobiDB-lite"/>
    </source>
</evidence>
<keyword evidence="3" id="KW-0479">Metal-binding</keyword>
<dbReference type="CDD" id="cd07765">
    <property type="entry name" value="KRAB_A-box"/>
    <property type="match status" value="1"/>
</dbReference>
<evidence type="ECO:0000256" key="3">
    <source>
        <dbReference type="ARBA" id="ARBA00022723"/>
    </source>
</evidence>
<evidence type="ECO:0000259" key="11">
    <source>
        <dbReference type="PROSITE" id="PS50157"/>
    </source>
</evidence>
<feature type="domain" description="C2H2-type" evidence="11">
    <location>
        <begin position="378"/>
        <end position="405"/>
    </location>
</feature>
<keyword evidence="5 9" id="KW-0863">Zinc-finger</keyword>
<dbReference type="Gene3D" id="3.30.160.60">
    <property type="entry name" value="Classic Zinc Finger"/>
    <property type="match status" value="4"/>
</dbReference>
<dbReference type="SUPFAM" id="SSF57667">
    <property type="entry name" value="beta-beta-alpha zinc fingers"/>
    <property type="match status" value="2"/>
</dbReference>
<feature type="compositionally biased region" description="Basic and acidic residues" evidence="10">
    <location>
        <begin position="135"/>
        <end position="166"/>
    </location>
</feature>
<feature type="domain" description="C2H2-type" evidence="11">
    <location>
        <begin position="462"/>
        <end position="489"/>
    </location>
</feature>
<dbReference type="GO" id="GO:0008270">
    <property type="term" value="F:zinc ion binding"/>
    <property type="evidence" value="ECO:0007669"/>
    <property type="project" value="UniProtKB-KW"/>
</dbReference>
<evidence type="ECO:0000256" key="7">
    <source>
        <dbReference type="ARBA" id="ARBA00023125"/>
    </source>
</evidence>
<feature type="domain" description="C2H2-type" evidence="11">
    <location>
        <begin position="406"/>
        <end position="433"/>
    </location>
</feature>
<name>A0A2G9R860_AQUCT</name>
<dbReference type="PANTHER" id="PTHR24381:SF390">
    <property type="entry name" value="ZINC FINGER PROTEIN 37 HOMOLOG"/>
    <property type="match status" value="1"/>
</dbReference>
<dbReference type="PANTHER" id="PTHR24381">
    <property type="entry name" value="ZINC FINGER PROTEIN"/>
    <property type="match status" value="1"/>
</dbReference>